<dbReference type="AlphaFoldDB" id="A0AAN9C7M2"/>
<accession>A0AAN9C7M2</accession>
<dbReference type="EMBL" id="JAYKXH010000023">
    <property type="protein sequence ID" value="KAK7125678.1"/>
    <property type="molecule type" value="Genomic_DNA"/>
</dbReference>
<comment type="caution">
    <text evidence="1">The sequence shown here is derived from an EMBL/GenBank/DDBJ whole genome shotgun (WGS) entry which is preliminary data.</text>
</comment>
<sequence>MIVREIVHDGEGEGLYHVERIFVARSMSCELHSSISSHQSRIEGLEETFSASSADLRFTIHDGGGRAAGDVLRNFHKGIKPGEQWFRVRSWAQFVAGSG</sequence>
<dbReference type="Proteomes" id="UP001364617">
    <property type="component" value="Unassembled WGS sequence"/>
</dbReference>
<name>A0AAN9C7M2_9TELE</name>
<gene>
    <name evidence="1" type="ORF">R3I93_021144</name>
</gene>
<protein>
    <submittedName>
        <fullName evidence="1">Uncharacterized protein</fullName>
    </submittedName>
</protein>
<evidence type="ECO:0000313" key="1">
    <source>
        <dbReference type="EMBL" id="KAK7125678.1"/>
    </source>
</evidence>
<organism evidence="1 2">
    <name type="scientific">Phoxinus phoxinus</name>
    <name type="common">Eurasian minnow</name>
    <dbReference type="NCBI Taxonomy" id="58324"/>
    <lineage>
        <taxon>Eukaryota</taxon>
        <taxon>Metazoa</taxon>
        <taxon>Chordata</taxon>
        <taxon>Craniata</taxon>
        <taxon>Vertebrata</taxon>
        <taxon>Euteleostomi</taxon>
        <taxon>Actinopterygii</taxon>
        <taxon>Neopterygii</taxon>
        <taxon>Teleostei</taxon>
        <taxon>Ostariophysi</taxon>
        <taxon>Cypriniformes</taxon>
        <taxon>Leuciscidae</taxon>
        <taxon>Phoxininae</taxon>
        <taxon>Phoxinus</taxon>
    </lineage>
</organism>
<proteinExistence type="predicted"/>
<reference evidence="1 2" key="1">
    <citation type="submission" date="2024-02" db="EMBL/GenBank/DDBJ databases">
        <title>Chromosome-level genome assembly of the Eurasian Minnow (Phoxinus phoxinus).</title>
        <authorList>
            <person name="Oriowo T.O."/>
            <person name="Martin S."/>
            <person name="Stange M."/>
            <person name="Chrysostomakis Y."/>
            <person name="Brown T."/>
            <person name="Winkler S."/>
            <person name="Kukowka S."/>
            <person name="Myers E.W."/>
            <person name="Bohne A."/>
        </authorList>
    </citation>
    <scope>NUCLEOTIDE SEQUENCE [LARGE SCALE GENOMIC DNA]</scope>
    <source>
        <strain evidence="1">ZFMK-TIS-60720</strain>
        <tissue evidence="1">Whole Organism</tissue>
    </source>
</reference>
<evidence type="ECO:0000313" key="2">
    <source>
        <dbReference type="Proteomes" id="UP001364617"/>
    </source>
</evidence>
<keyword evidence="2" id="KW-1185">Reference proteome</keyword>